<feature type="region of interest" description="Disordered" evidence="1">
    <location>
        <begin position="660"/>
        <end position="683"/>
    </location>
</feature>
<feature type="compositionally biased region" description="Polar residues" evidence="1">
    <location>
        <begin position="28"/>
        <end position="40"/>
    </location>
</feature>
<organism evidence="2 3">
    <name type="scientific">Mycena venus</name>
    <dbReference type="NCBI Taxonomy" id="2733690"/>
    <lineage>
        <taxon>Eukaryota</taxon>
        <taxon>Fungi</taxon>
        <taxon>Dikarya</taxon>
        <taxon>Basidiomycota</taxon>
        <taxon>Agaricomycotina</taxon>
        <taxon>Agaricomycetes</taxon>
        <taxon>Agaricomycetidae</taxon>
        <taxon>Agaricales</taxon>
        <taxon>Marasmiineae</taxon>
        <taxon>Mycenaceae</taxon>
        <taxon>Mycena</taxon>
    </lineage>
</organism>
<evidence type="ECO:0000256" key="1">
    <source>
        <dbReference type="SAM" id="MobiDB-lite"/>
    </source>
</evidence>
<feature type="region of interest" description="Disordered" evidence="1">
    <location>
        <begin position="268"/>
        <end position="299"/>
    </location>
</feature>
<comment type="caution">
    <text evidence="2">The sequence shown here is derived from an EMBL/GenBank/DDBJ whole genome shotgun (WGS) entry which is preliminary data.</text>
</comment>
<dbReference type="EMBL" id="JACAZI010000024">
    <property type="protein sequence ID" value="KAF7335472.1"/>
    <property type="molecule type" value="Genomic_DNA"/>
</dbReference>
<reference evidence="2" key="1">
    <citation type="submission" date="2020-05" db="EMBL/GenBank/DDBJ databases">
        <title>Mycena genomes resolve the evolution of fungal bioluminescence.</title>
        <authorList>
            <person name="Tsai I.J."/>
        </authorList>
    </citation>
    <scope>NUCLEOTIDE SEQUENCE</scope>
    <source>
        <strain evidence="2">CCC161011</strain>
    </source>
</reference>
<dbReference type="AlphaFoldDB" id="A0A8H7CGU9"/>
<feature type="region of interest" description="Disordered" evidence="1">
    <location>
        <begin position="219"/>
        <end position="250"/>
    </location>
</feature>
<evidence type="ECO:0000313" key="3">
    <source>
        <dbReference type="Proteomes" id="UP000620124"/>
    </source>
</evidence>
<accession>A0A8H7CGU9</accession>
<dbReference type="Proteomes" id="UP000620124">
    <property type="component" value="Unassembled WGS sequence"/>
</dbReference>
<dbReference type="OrthoDB" id="3039686at2759"/>
<feature type="compositionally biased region" description="Polar residues" evidence="1">
    <location>
        <begin position="664"/>
        <end position="677"/>
    </location>
</feature>
<sequence>MSSPVDRFRIPGGSLDLDFDEQKEDDTTQGQNPAPASNVSMNLRIPVNLPLSLEHPPPTIQPIAHLTPADLSNVLCRISHPLASRTAEYVRALNLSGNAFRNLDLSALNVLSNHDPNMADQLLRIRDGFLPCALPPEDPIQQLATVPPPDNEPSPLKGASSLPVVASYPPTPAAPVSSDEERRSDDTNSSPTNHNSSADPVAPAHSIDISTLENSELKGALSSVSHSDDARQDDERISPSSNADGTSPPDLVSYATTLICLTDSSAVSFPEQRSDERAPAIAASRTDDIHTSSSDPQPVLQTEIPDEAQVRLGSPLPRQSGLSISPEAPSEPSLWSEKTGSPSDGTDAVRADVSTDEPQVYLEEECDRTADPGASQDHTTEINAQTDFGTTLTFGAFCLDSSPGAMTVASAGTSAKADAVTIVGDQTNIQSIDLDGMGSQARAPSDTAAAVPGAKLHTGTVSLQANQDIFTSAIAVGGGSSESDSGAISKAQGPPDLGNIHILTLPTQVAVDESASAQSSAALAASDATKRTGTPDPASMSFLPLQRDIVTPASSVSMPYSVLDTPLGAGLDHVENPSFLGLEFDLLHFSPLSFDAQLVHDAQMPGAVELFKCSAFPLGTDALDIMAGGSCEAESEYETEFAHDSPFESALDPKQISLAHDHTSSPLSSTVESQSPTVGDGGGITLSLHENSNHENGDRSPAVCMSEEVAAENVHNRVNQVGDPAVPVTTSPIVSYQLVSKVHVVLRPVLAVRGSVKFHL</sequence>
<gene>
    <name evidence="2" type="ORF">MVEN_02200600</name>
</gene>
<feature type="region of interest" description="Disordered" evidence="1">
    <location>
        <begin position="1"/>
        <end position="40"/>
    </location>
</feature>
<name>A0A8H7CGU9_9AGAR</name>
<keyword evidence="3" id="KW-1185">Reference proteome</keyword>
<evidence type="ECO:0000313" key="2">
    <source>
        <dbReference type="EMBL" id="KAF7335472.1"/>
    </source>
</evidence>
<feature type="region of interest" description="Disordered" evidence="1">
    <location>
        <begin position="140"/>
        <end position="203"/>
    </location>
</feature>
<protein>
    <submittedName>
        <fullName evidence="2">Uncharacterized protein</fullName>
    </submittedName>
</protein>
<feature type="region of interest" description="Disordered" evidence="1">
    <location>
        <begin position="313"/>
        <end position="355"/>
    </location>
</feature>
<feature type="compositionally biased region" description="Basic and acidic residues" evidence="1">
    <location>
        <begin position="226"/>
        <end position="237"/>
    </location>
</feature>
<proteinExistence type="predicted"/>
<feature type="compositionally biased region" description="Polar residues" evidence="1">
    <location>
        <begin position="187"/>
        <end position="198"/>
    </location>
</feature>
<feature type="region of interest" description="Disordered" evidence="1">
    <location>
        <begin position="522"/>
        <end position="541"/>
    </location>
</feature>